<feature type="transmembrane region" description="Helical" evidence="1">
    <location>
        <begin position="147"/>
        <end position="164"/>
    </location>
</feature>
<dbReference type="Pfam" id="PF04397">
    <property type="entry name" value="LytTR"/>
    <property type="match status" value="1"/>
</dbReference>
<dbReference type="EMBL" id="FONS01000003">
    <property type="protein sequence ID" value="SFE88785.1"/>
    <property type="molecule type" value="Genomic_DNA"/>
</dbReference>
<keyword evidence="1" id="KW-1133">Transmembrane helix</keyword>
<dbReference type="Gene3D" id="2.40.50.1020">
    <property type="entry name" value="LytTr DNA-binding domain"/>
    <property type="match status" value="1"/>
</dbReference>
<dbReference type="AlphaFoldDB" id="A0A1I2E7G3"/>
<proteinExistence type="predicted"/>
<feature type="transmembrane region" description="Helical" evidence="1">
    <location>
        <begin position="105"/>
        <end position="127"/>
    </location>
</feature>
<feature type="transmembrane region" description="Helical" evidence="1">
    <location>
        <begin position="33"/>
        <end position="51"/>
    </location>
</feature>
<dbReference type="STRING" id="34086.SAMN04488084_102139"/>
<evidence type="ECO:0000259" key="2">
    <source>
        <dbReference type="SMART" id="SM00850"/>
    </source>
</evidence>
<evidence type="ECO:0000313" key="3">
    <source>
        <dbReference type="EMBL" id="SFE88785.1"/>
    </source>
</evidence>
<evidence type="ECO:0000313" key="4">
    <source>
        <dbReference type="Proteomes" id="UP000183129"/>
    </source>
</evidence>
<protein>
    <submittedName>
        <fullName evidence="3">Transcriptional regulator, LytTR family</fullName>
    </submittedName>
</protein>
<dbReference type="InterPro" id="IPR007492">
    <property type="entry name" value="LytTR_DNA-bd_dom"/>
</dbReference>
<gene>
    <name evidence="3" type="ORF">SAMN03003324_01666</name>
</gene>
<feature type="transmembrane region" description="Helical" evidence="1">
    <location>
        <begin position="63"/>
        <end position="84"/>
    </location>
</feature>
<dbReference type="RefSeq" id="WP_037443701.1">
    <property type="nucleotide sequence ID" value="NZ_FONS01000003.1"/>
</dbReference>
<keyword evidence="1" id="KW-0812">Transmembrane</keyword>
<name>A0A1I2E7G3_9SPHI</name>
<dbReference type="SMART" id="SM00850">
    <property type="entry name" value="LytTR"/>
    <property type="match status" value="1"/>
</dbReference>
<dbReference type="GO" id="GO:0000156">
    <property type="term" value="F:phosphorelay response regulator activity"/>
    <property type="evidence" value="ECO:0007669"/>
    <property type="project" value="InterPro"/>
</dbReference>
<organism evidence="3 4">
    <name type="scientific">Pedobacter antarcticus</name>
    <dbReference type="NCBI Taxonomy" id="34086"/>
    <lineage>
        <taxon>Bacteria</taxon>
        <taxon>Pseudomonadati</taxon>
        <taxon>Bacteroidota</taxon>
        <taxon>Sphingobacteriia</taxon>
        <taxon>Sphingobacteriales</taxon>
        <taxon>Sphingobacteriaceae</taxon>
        <taxon>Pedobacter</taxon>
    </lineage>
</organism>
<dbReference type="Proteomes" id="UP000183129">
    <property type="component" value="Unassembled WGS sequence"/>
</dbReference>
<sequence length="306" mass="35573">MTKYNEGRNTKMQYITGLGKQMYLYDIYQLNKTAKMAGLLFSVTLLFLFLFKPFVVNEAELKYSYLFTCLVHAVSPALIFIGYFKIVGYVKNEELLDNGQITFHLFFSLASIFLIIGVVSFLLRDLIYNNPDNWSLRYLWEEIRNTYLAGGLFSSYFLFANYYFRSQENRKQEYNLQGIEENDIQVQPDVVFIKAHVRMDDFNFNPSAFLFARAEGNYIEITTRNSDGLKKELKRISLKQFELQISGIGNLIRCHRTYLINIGQVNHVAGNSQGYLLSFQGTEETVPVSRNNLGIFDRLYKELGMD</sequence>
<reference evidence="3 4" key="1">
    <citation type="submission" date="2016-10" db="EMBL/GenBank/DDBJ databases">
        <authorList>
            <person name="de Groot N.N."/>
        </authorList>
    </citation>
    <scope>NUCLEOTIDE SEQUENCE [LARGE SCALE GENOMIC DNA]</scope>
    <source>
        <strain evidence="3 4">ATCC 51969</strain>
    </source>
</reference>
<accession>A0A1I2E7G3</accession>
<dbReference type="PANTHER" id="PTHR37299:SF1">
    <property type="entry name" value="STAGE 0 SPORULATION PROTEIN A HOMOLOG"/>
    <property type="match status" value="1"/>
</dbReference>
<evidence type="ECO:0000256" key="1">
    <source>
        <dbReference type="SAM" id="Phobius"/>
    </source>
</evidence>
<dbReference type="InterPro" id="IPR046947">
    <property type="entry name" value="LytR-like"/>
</dbReference>
<dbReference type="GO" id="GO:0003677">
    <property type="term" value="F:DNA binding"/>
    <property type="evidence" value="ECO:0007669"/>
    <property type="project" value="InterPro"/>
</dbReference>
<feature type="domain" description="HTH LytTR-type" evidence="2">
    <location>
        <begin position="199"/>
        <end position="301"/>
    </location>
</feature>
<keyword evidence="1" id="KW-0472">Membrane</keyword>
<dbReference type="PANTHER" id="PTHR37299">
    <property type="entry name" value="TRANSCRIPTIONAL REGULATOR-RELATED"/>
    <property type="match status" value="1"/>
</dbReference>